<comment type="caution">
    <text evidence="8">The sequence shown here is derived from an EMBL/GenBank/DDBJ whole genome shotgun (WGS) entry which is preliminary data.</text>
</comment>
<evidence type="ECO:0000256" key="6">
    <source>
        <dbReference type="SAM" id="MobiDB-lite"/>
    </source>
</evidence>
<sequence length="767" mass="86626">MAENPTGTTQTASATAQTDEEGVDEHGIPRVVKHCCQNMFNPVWRFIHKLSQPIPGSKEPTRPYTHICIVCCDEHKSSDPTASTWRNFLMRPTTSSNARKHMWGAHKEHSFTLETKRRKTSDVAKRIQTYDSGASGEQGKQPNQKKQRTIHEAIAINADQMKILSTRWLLSSGLPHTVLQNPELLELFRRLAHQPALLTPARDTFYEFAKAEWHLLIKLVSDTLSREFSKAKEQPFITMLHDLWTNASNMNIIGVTVVFVDSEWRLVTLSLLAMPNPHGHAAGTVADLIKARMQDRYNIDVDRYVRFTVSDTTGSARNVSDHFNSTDQVDCLMHLLSLCLLYALGLKENTRNRGQSIITPGGEFRNGLKVIQKLRDLATFFNTPQRITKLKQIKKALSLPAVNIEVDSKTRVGYAVTLMRRSVLNHYAFAQYFEGALDSETAVWSSISKDDWTLITEMEGLTNQLAQFSLGEVQKQGVASSYVLLFRKMLVFAGESTTVNCLVLDRPGPKATEHSQRRAPKSISEFSWDGKRCRDRLREQLALRFPVEDLNDIKALLLDPRIKGKAHSIVSDSSVLAQAETELQFEHALIYQKLFARQAADEECKGEEPLPSGISQSSSDLIDTALGALLEIDAPAQNVEMSDFQADLSAQAMNAWNEWKSLNVSWPCSTSQTGKYNLLDLYRNVDILAWFKESGQLLFPGIAVLARIYLAKPLSTAIQERFFSLSGYVVNDLRTRLDEDRAEMLCLMKANWREYRSLQKQTEVDSK</sequence>
<feature type="region of interest" description="Disordered" evidence="6">
    <location>
        <begin position="129"/>
        <end position="148"/>
    </location>
</feature>
<dbReference type="Proteomes" id="UP000704712">
    <property type="component" value="Unassembled WGS sequence"/>
</dbReference>
<feature type="compositionally biased region" description="Low complexity" evidence="6">
    <location>
        <begin position="1"/>
        <end position="17"/>
    </location>
</feature>
<proteinExistence type="predicted"/>
<evidence type="ECO:0000313" key="9">
    <source>
        <dbReference type="Proteomes" id="UP000704712"/>
    </source>
</evidence>
<keyword evidence="2" id="KW-0479">Metal-binding</keyword>
<organism evidence="8 9">
    <name type="scientific">Phytophthora infestans</name>
    <name type="common">Potato late blight agent</name>
    <name type="synonym">Botrytis infestans</name>
    <dbReference type="NCBI Taxonomy" id="4787"/>
    <lineage>
        <taxon>Eukaryota</taxon>
        <taxon>Sar</taxon>
        <taxon>Stramenopiles</taxon>
        <taxon>Oomycota</taxon>
        <taxon>Peronosporomycetes</taxon>
        <taxon>Peronosporales</taxon>
        <taxon>Peronosporaceae</taxon>
        <taxon>Phytophthora</taxon>
    </lineage>
</organism>
<dbReference type="Pfam" id="PF05699">
    <property type="entry name" value="Dimer_Tnp_hAT"/>
    <property type="match status" value="1"/>
</dbReference>
<keyword evidence="3" id="KW-0863">Zinc-finger</keyword>
<dbReference type="InterPro" id="IPR012337">
    <property type="entry name" value="RNaseH-like_sf"/>
</dbReference>
<reference evidence="8" key="1">
    <citation type="submission" date="2020-03" db="EMBL/GenBank/DDBJ databases">
        <title>Hybrid Assembly of Korean Phytophthora infestans isolates.</title>
        <authorList>
            <person name="Prokchorchik M."/>
            <person name="Lee Y."/>
            <person name="Seo J."/>
            <person name="Cho J.-H."/>
            <person name="Park Y.-E."/>
            <person name="Jang D.-C."/>
            <person name="Im J.-S."/>
            <person name="Choi J.-G."/>
            <person name="Park H.-J."/>
            <person name="Lee G.-B."/>
            <person name="Lee Y.-G."/>
            <person name="Hong S.-Y."/>
            <person name="Cho K."/>
            <person name="Sohn K.H."/>
        </authorList>
    </citation>
    <scope>NUCLEOTIDE SEQUENCE</scope>
    <source>
        <strain evidence="8">KR_2_A2</strain>
    </source>
</reference>
<protein>
    <submittedName>
        <fullName evidence="8">HAT family C-terminal dimerization region</fullName>
    </submittedName>
</protein>
<keyword evidence="5" id="KW-0539">Nucleus</keyword>
<dbReference type="PANTHER" id="PTHR46481:SF10">
    <property type="entry name" value="ZINC FINGER BED DOMAIN-CONTAINING PROTEIN 39"/>
    <property type="match status" value="1"/>
</dbReference>
<evidence type="ECO:0000256" key="4">
    <source>
        <dbReference type="ARBA" id="ARBA00022833"/>
    </source>
</evidence>
<accession>A0A8S9TRF0</accession>
<keyword evidence="4" id="KW-0862">Zinc</keyword>
<feature type="region of interest" description="Disordered" evidence="6">
    <location>
        <begin position="1"/>
        <end position="25"/>
    </location>
</feature>
<evidence type="ECO:0000256" key="3">
    <source>
        <dbReference type="ARBA" id="ARBA00022771"/>
    </source>
</evidence>
<dbReference type="AlphaFoldDB" id="A0A8S9TRF0"/>
<name>A0A8S9TRF0_PHYIN</name>
<dbReference type="InterPro" id="IPR008906">
    <property type="entry name" value="HATC_C_dom"/>
</dbReference>
<comment type="subcellular location">
    <subcellularLocation>
        <location evidence="1">Nucleus</location>
    </subcellularLocation>
</comment>
<dbReference type="SUPFAM" id="SSF53098">
    <property type="entry name" value="Ribonuclease H-like"/>
    <property type="match status" value="1"/>
</dbReference>
<feature type="domain" description="HAT C-terminal dimerisation" evidence="7">
    <location>
        <begin position="683"/>
        <end position="750"/>
    </location>
</feature>
<evidence type="ECO:0000256" key="1">
    <source>
        <dbReference type="ARBA" id="ARBA00004123"/>
    </source>
</evidence>
<dbReference type="PANTHER" id="PTHR46481">
    <property type="entry name" value="ZINC FINGER BED DOMAIN-CONTAINING PROTEIN 4"/>
    <property type="match status" value="1"/>
</dbReference>
<gene>
    <name evidence="8" type="ORF">GN958_ATG20255</name>
</gene>
<evidence type="ECO:0000256" key="2">
    <source>
        <dbReference type="ARBA" id="ARBA00022723"/>
    </source>
</evidence>
<dbReference type="GO" id="GO:0005634">
    <property type="term" value="C:nucleus"/>
    <property type="evidence" value="ECO:0007669"/>
    <property type="project" value="UniProtKB-SubCell"/>
</dbReference>
<evidence type="ECO:0000256" key="5">
    <source>
        <dbReference type="ARBA" id="ARBA00023242"/>
    </source>
</evidence>
<dbReference type="EMBL" id="JAACNO010002824">
    <property type="protein sequence ID" value="KAF4130553.1"/>
    <property type="molecule type" value="Genomic_DNA"/>
</dbReference>
<dbReference type="InterPro" id="IPR052035">
    <property type="entry name" value="ZnF_BED_domain_contain"/>
</dbReference>
<dbReference type="GO" id="GO:0008270">
    <property type="term" value="F:zinc ion binding"/>
    <property type="evidence" value="ECO:0007669"/>
    <property type="project" value="UniProtKB-KW"/>
</dbReference>
<evidence type="ECO:0000259" key="7">
    <source>
        <dbReference type="Pfam" id="PF05699"/>
    </source>
</evidence>
<dbReference type="GO" id="GO:0046983">
    <property type="term" value="F:protein dimerization activity"/>
    <property type="evidence" value="ECO:0007669"/>
    <property type="project" value="InterPro"/>
</dbReference>
<evidence type="ECO:0000313" key="8">
    <source>
        <dbReference type="EMBL" id="KAF4130553.1"/>
    </source>
</evidence>